<proteinExistence type="inferred from homology"/>
<dbReference type="SFLD" id="SFLDG00002">
    <property type="entry name" value="C1.7:_P-type_atpase_like"/>
    <property type="match status" value="1"/>
</dbReference>
<feature type="transmembrane region" description="Helical" evidence="12">
    <location>
        <begin position="322"/>
        <end position="340"/>
    </location>
</feature>
<keyword evidence="15" id="KW-1185">Reference proteome</keyword>
<dbReference type="PROSITE" id="PS01047">
    <property type="entry name" value="HMA_1"/>
    <property type="match status" value="1"/>
</dbReference>
<dbReference type="Gene3D" id="2.70.150.10">
    <property type="entry name" value="Calcium-transporting ATPase, cytoplasmic transduction domain A"/>
    <property type="match status" value="1"/>
</dbReference>
<dbReference type="Pfam" id="PF00702">
    <property type="entry name" value="Hydrolase"/>
    <property type="match status" value="1"/>
</dbReference>
<evidence type="ECO:0000313" key="15">
    <source>
        <dbReference type="Proteomes" id="UP000050417"/>
    </source>
</evidence>
<dbReference type="FunFam" id="2.70.150.10:FF:000002">
    <property type="entry name" value="Copper-transporting ATPase 1, putative"/>
    <property type="match status" value="1"/>
</dbReference>
<dbReference type="CDD" id="cd00371">
    <property type="entry name" value="HMA"/>
    <property type="match status" value="1"/>
</dbReference>
<dbReference type="InterPro" id="IPR008250">
    <property type="entry name" value="ATPase_P-typ_transduc_dom_A_sf"/>
</dbReference>
<comment type="similarity">
    <text evidence="2 12">Belongs to the cation transport ATPase (P-type) (TC 3.A.3) family. Type IB subfamily.</text>
</comment>
<dbReference type="InterPro" id="IPR017969">
    <property type="entry name" value="Heavy-metal-associated_CS"/>
</dbReference>
<dbReference type="InterPro" id="IPR023214">
    <property type="entry name" value="HAD_sf"/>
</dbReference>
<feature type="transmembrane region" description="Helical" evidence="12">
    <location>
        <begin position="650"/>
        <end position="673"/>
    </location>
</feature>
<evidence type="ECO:0000256" key="2">
    <source>
        <dbReference type="ARBA" id="ARBA00006024"/>
    </source>
</evidence>
<keyword evidence="10 12" id="KW-1133">Transmembrane helix</keyword>
<dbReference type="InterPro" id="IPR018303">
    <property type="entry name" value="ATPase_P-typ_P_site"/>
</dbReference>
<dbReference type="PROSITE" id="PS50846">
    <property type="entry name" value="HMA_2"/>
    <property type="match status" value="1"/>
</dbReference>
<gene>
    <name evidence="14" type="ORF">ADN00_03715</name>
</gene>
<feature type="transmembrane region" description="Helical" evidence="12">
    <location>
        <begin position="93"/>
        <end position="117"/>
    </location>
</feature>
<dbReference type="InterPro" id="IPR027256">
    <property type="entry name" value="P-typ_ATPase_IB"/>
</dbReference>
<evidence type="ECO:0000256" key="6">
    <source>
        <dbReference type="ARBA" id="ARBA00022723"/>
    </source>
</evidence>
<dbReference type="Gene3D" id="3.40.1110.10">
    <property type="entry name" value="Calcium-transporting ATPase, cytoplasmic domain N"/>
    <property type="match status" value="1"/>
</dbReference>
<keyword evidence="6 12" id="KW-0479">Metal-binding</keyword>
<dbReference type="GO" id="GO:0019829">
    <property type="term" value="F:ATPase-coupled monoatomic cation transmembrane transporter activity"/>
    <property type="evidence" value="ECO:0007669"/>
    <property type="project" value="InterPro"/>
</dbReference>
<dbReference type="Gene3D" id="3.30.70.100">
    <property type="match status" value="1"/>
</dbReference>
<feature type="domain" description="HMA" evidence="13">
    <location>
        <begin position="5"/>
        <end position="72"/>
    </location>
</feature>
<dbReference type="InterPro" id="IPR051014">
    <property type="entry name" value="Cation_Transport_ATPase_IB"/>
</dbReference>
<evidence type="ECO:0000256" key="7">
    <source>
        <dbReference type="ARBA" id="ARBA00022741"/>
    </source>
</evidence>
<evidence type="ECO:0000256" key="3">
    <source>
        <dbReference type="ARBA" id="ARBA00022475"/>
    </source>
</evidence>
<evidence type="ECO:0000256" key="1">
    <source>
        <dbReference type="ARBA" id="ARBA00004651"/>
    </source>
</evidence>
<keyword evidence="11 12" id="KW-0472">Membrane</keyword>
<keyword evidence="3 12" id="KW-1003">Cell membrane</keyword>
<keyword evidence="5 12" id="KW-0812">Transmembrane</keyword>
<evidence type="ECO:0000256" key="10">
    <source>
        <dbReference type="ARBA" id="ARBA00022989"/>
    </source>
</evidence>
<dbReference type="InterPro" id="IPR059000">
    <property type="entry name" value="ATPase_P-type_domA"/>
</dbReference>
<dbReference type="SUPFAM" id="SSF55008">
    <property type="entry name" value="HMA, heavy metal-associated domain"/>
    <property type="match status" value="1"/>
</dbReference>
<dbReference type="Proteomes" id="UP000050417">
    <property type="component" value="Unassembled WGS sequence"/>
</dbReference>
<dbReference type="PANTHER" id="PTHR48085:SF5">
    <property type="entry name" value="CADMIUM_ZINC-TRANSPORTING ATPASE HMA4-RELATED"/>
    <property type="match status" value="1"/>
</dbReference>
<keyword evidence="7 12" id="KW-0547">Nucleotide-binding</keyword>
<dbReference type="InterPro" id="IPR006121">
    <property type="entry name" value="HMA_dom"/>
</dbReference>
<dbReference type="NCBIfam" id="TIGR01494">
    <property type="entry name" value="ATPase_P-type"/>
    <property type="match status" value="2"/>
</dbReference>
<dbReference type="PRINTS" id="PR00120">
    <property type="entry name" value="HATPASE"/>
</dbReference>
<dbReference type="InterPro" id="IPR023299">
    <property type="entry name" value="ATPase_P-typ_cyto_dom_N"/>
</dbReference>
<dbReference type="SFLD" id="SFLDF00027">
    <property type="entry name" value="p-type_atpase"/>
    <property type="match status" value="1"/>
</dbReference>
<comment type="caution">
    <text evidence="14">The sequence shown here is derived from an EMBL/GenBank/DDBJ whole genome shotgun (WGS) entry which is preliminary data.</text>
</comment>
<dbReference type="InterPro" id="IPR036412">
    <property type="entry name" value="HAD-like_sf"/>
</dbReference>
<dbReference type="SFLD" id="SFLDS00003">
    <property type="entry name" value="Haloacid_Dehalogenase"/>
    <property type="match status" value="1"/>
</dbReference>
<keyword evidence="8 12" id="KW-0067">ATP-binding</keyword>
<dbReference type="GO" id="GO:0005886">
    <property type="term" value="C:plasma membrane"/>
    <property type="evidence" value="ECO:0007669"/>
    <property type="project" value="UniProtKB-SubCell"/>
</dbReference>
<dbReference type="EMBL" id="LGCL01000015">
    <property type="protein sequence ID" value="KPL79009.1"/>
    <property type="molecule type" value="Genomic_DNA"/>
</dbReference>
<dbReference type="PROSITE" id="PS00154">
    <property type="entry name" value="ATPASE_E1_E2"/>
    <property type="match status" value="1"/>
</dbReference>
<feature type="transmembrane region" description="Helical" evidence="12">
    <location>
        <begin position="161"/>
        <end position="182"/>
    </location>
</feature>
<feature type="transmembrane region" description="Helical" evidence="12">
    <location>
        <begin position="346"/>
        <end position="369"/>
    </location>
</feature>
<keyword evidence="9" id="KW-1278">Translocase</keyword>
<dbReference type="NCBIfam" id="TIGR01525">
    <property type="entry name" value="ATPase-IB_hvy"/>
    <property type="match status" value="1"/>
</dbReference>
<dbReference type="AlphaFoldDB" id="A0A0P6XQG3"/>
<evidence type="ECO:0000313" key="14">
    <source>
        <dbReference type="EMBL" id="KPL79009.1"/>
    </source>
</evidence>
<dbReference type="NCBIfam" id="TIGR01511">
    <property type="entry name" value="ATPase-IB1_Cu"/>
    <property type="match status" value="1"/>
</dbReference>
<name>A0A0P6XQG3_9CHLR</name>
<dbReference type="PRINTS" id="PR00119">
    <property type="entry name" value="CATATPASE"/>
</dbReference>
<dbReference type="Pfam" id="PF00403">
    <property type="entry name" value="HMA"/>
    <property type="match status" value="1"/>
</dbReference>
<evidence type="ECO:0000259" key="13">
    <source>
        <dbReference type="PROSITE" id="PS50846"/>
    </source>
</evidence>
<dbReference type="SUPFAM" id="SSF81665">
    <property type="entry name" value="Calcium ATPase, transmembrane domain M"/>
    <property type="match status" value="1"/>
</dbReference>
<dbReference type="GO" id="GO:0046872">
    <property type="term" value="F:metal ion binding"/>
    <property type="evidence" value="ECO:0007669"/>
    <property type="project" value="UniProtKB-KW"/>
</dbReference>
<dbReference type="PANTHER" id="PTHR48085">
    <property type="entry name" value="CADMIUM/ZINC-TRANSPORTING ATPASE HMA2-RELATED"/>
    <property type="match status" value="1"/>
</dbReference>
<dbReference type="Pfam" id="PF00122">
    <property type="entry name" value="E1-E2_ATPase"/>
    <property type="match status" value="1"/>
</dbReference>
<dbReference type="PROSITE" id="PS01229">
    <property type="entry name" value="COF_2"/>
    <property type="match status" value="1"/>
</dbReference>
<dbReference type="PATRIC" id="fig|1134406.4.peg.95"/>
<accession>A0A0P6XQG3</accession>
<dbReference type="InterPro" id="IPR036163">
    <property type="entry name" value="HMA_dom_sf"/>
</dbReference>
<evidence type="ECO:0000256" key="12">
    <source>
        <dbReference type="RuleBase" id="RU362081"/>
    </source>
</evidence>
<dbReference type="InterPro" id="IPR044492">
    <property type="entry name" value="P_typ_ATPase_HD_dom"/>
</dbReference>
<dbReference type="GO" id="GO:0016887">
    <property type="term" value="F:ATP hydrolysis activity"/>
    <property type="evidence" value="ECO:0007669"/>
    <property type="project" value="InterPro"/>
</dbReference>
<dbReference type="STRING" id="1134406.ADN00_03715"/>
<comment type="subcellular location">
    <subcellularLocation>
        <location evidence="1">Cell membrane</location>
        <topology evidence="1">Multi-pass membrane protein</topology>
    </subcellularLocation>
</comment>
<evidence type="ECO:0000256" key="4">
    <source>
        <dbReference type="ARBA" id="ARBA00022553"/>
    </source>
</evidence>
<feature type="transmembrane region" description="Helical" evidence="12">
    <location>
        <begin position="124"/>
        <end position="141"/>
    </location>
</feature>
<dbReference type="GO" id="GO:0005524">
    <property type="term" value="F:ATP binding"/>
    <property type="evidence" value="ECO:0007669"/>
    <property type="project" value="UniProtKB-UniRule"/>
</dbReference>
<dbReference type="InterPro" id="IPR001757">
    <property type="entry name" value="P_typ_ATPase"/>
</dbReference>
<evidence type="ECO:0000256" key="8">
    <source>
        <dbReference type="ARBA" id="ARBA00022840"/>
    </source>
</evidence>
<keyword evidence="4" id="KW-0597">Phosphoprotein</keyword>
<evidence type="ECO:0000256" key="11">
    <source>
        <dbReference type="ARBA" id="ARBA00023136"/>
    </source>
</evidence>
<evidence type="ECO:0000256" key="5">
    <source>
        <dbReference type="ARBA" id="ARBA00022692"/>
    </source>
</evidence>
<organism evidence="14 15">
    <name type="scientific">Ornatilinea apprima</name>
    <dbReference type="NCBI Taxonomy" id="1134406"/>
    <lineage>
        <taxon>Bacteria</taxon>
        <taxon>Bacillati</taxon>
        <taxon>Chloroflexota</taxon>
        <taxon>Anaerolineae</taxon>
        <taxon>Anaerolineales</taxon>
        <taxon>Anaerolineaceae</taxon>
        <taxon>Ornatilinea</taxon>
    </lineage>
</organism>
<evidence type="ECO:0000256" key="9">
    <source>
        <dbReference type="ARBA" id="ARBA00022967"/>
    </source>
</evidence>
<dbReference type="SUPFAM" id="SSF56784">
    <property type="entry name" value="HAD-like"/>
    <property type="match status" value="1"/>
</dbReference>
<dbReference type="Gene3D" id="3.40.50.1000">
    <property type="entry name" value="HAD superfamily/HAD-like"/>
    <property type="match status" value="1"/>
</dbReference>
<reference evidence="14 15" key="1">
    <citation type="submission" date="2015-07" db="EMBL/GenBank/DDBJ databases">
        <title>Genome sequence of Ornatilinea apprima DSM 23815.</title>
        <authorList>
            <person name="Hemp J."/>
            <person name="Ward L.M."/>
            <person name="Pace L.A."/>
            <person name="Fischer W.W."/>
        </authorList>
    </citation>
    <scope>NUCLEOTIDE SEQUENCE [LARGE SCALE GENOMIC DNA]</scope>
    <source>
        <strain evidence="14 15">P3M-1</strain>
    </source>
</reference>
<protein>
    <submittedName>
        <fullName evidence="14">ATPase P</fullName>
    </submittedName>
</protein>
<dbReference type="CDD" id="cd02079">
    <property type="entry name" value="P-type_ATPase_HM"/>
    <property type="match status" value="1"/>
</dbReference>
<sequence length="704" mass="74707">MSSLTKVELSVKGMDCADCALHVEHAIAAVPGVSRVQVYLATEKAVIETTAGVEPSLAAIKKAVAGAGYEILDPAAGQPPTRQQTLQAATQRVTWLVALVFGSVLFILVVGEWLGLFEKITRQIPWYAALPIILIAGFPVFKNVLRSALQGKVISHTLMTLGVIAAIAVGEWVTAAVVVFFMRVGDLTEHFTTDRARQSLRRLHDLAPQTARLWKDESELEVAIENVHPGDIVIVRPGEKIPVDGRVVAGSATVNQAAITGEAMPLELEAGSRVYAASVILSGSLRVEATAVGRDSTFGKVIRLVEEAEGNKAQVQRTADRFAGYYLPVVAAIALLTFLLRRDPLATAAVLVVACSCSFALATPIAMLASIGSAARGGLLVKGGRYLELLDRVDTLLVDKTGTLTFGQPQISDVIALRGSPEELLRLAASAERYSEHPLAQAVRQEALRRGIPLAEPRDFSAQAGVGVNALVEDRSIRVGGPRLLAGDPPQAALDLAGQGKSLLYVFEGEDLLGLMAAADTLRPEISAALKRVRALGVRQIELLTGDHAASAQHLADQLGIPFRAGLLPEEKIEIVREYQRQGRVVMVVGDGVNDAPALAQADVGVAMGLGGSDVAIETAPLVLMREDWDLVPQALVTARRTMRVIRGNIAFTALYNLVGLSLAAFGILPPVLAAAAQSLPDLGILANSARLIRQNNHQSVPQA</sequence>
<dbReference type="RefSeq" id="WP_075061619.1">
    <property type="nucleotide sequence ID" value="NZ_LGCL01000015.1"/>
</dbReference>
<dbReference type="SUPFAM" id="SSF81653">
    <property type="entry name" value="Calcium ATPase, transduction domain A"/>
    <property type="match status" value="1"/>
</dbReference>
<dbReference type="OrthoDB" id="135399at2"/>
<dbReference type="InterPro" id="IPR023298">
    <property type="entry name" value="ATPase_P-typ_TM_dom_sf"/>
</dbReference>